<evidence type="ECO:0000313" key="4">
    <source>
        <dbReference type="Proteomes" id="UP000595895"/>
    </source>
</evidence>
<dbReference type="PANTHER" id="PTHR31689:SF0">
    <property type="entry name" value="DIAMINOPIMELATE EPIMERASE"/>
    <property type="match status" value="1"/>
</dbReference>
<reference evidence="3 4" key="1">
    <citation type="submission" date="2020-12" db="EMBL/GenBank/DDBJ databases">
        <authorList>
            <person name="Zhou J."/>
        </authorList>
    </citation>
    <scope>NUCLEOTIDE SEQUENCE [LARGE SCALE GENOMIC DNA]</scope>
    <source>
        <strain evidence="3 4">CCUG 61299</strain>
    </source>
</reference>
<name>A0A7T7MB43_9ACTO</name>
<dbReference type="RefSeq" id="WP_200277423.1">
    <property type="nucleotide sequence ID" value="NZ_CP066802.1"/>
</dbReference>
<evidence type="ECO:0000313" key="3">
    <source>
        <dbReference type="EMBL" id="QQM68014.1"/>
    </source>
</evidence>
<keyword evidence="4" id="KW-1185">Reference proteome</keyword>
<dbReference type="EMBL" id="CP066802">
    <property type="protein sequence ID" value="QQM68014.1"/>
    <property type="molecule type" value="Genomic_DNA"/>
</dbReference>
<dbReference type="Pfam" id="PF01678">
    <property type="entry name" value="DAP_epimerase"/>
    <property type="match status" value="1"/>
</dbReference>
<dbReference type="GO" id="GO:0009089">
    <property type="term" value="P:lysine biosynthetic process via diaminopimelate"/>
    <property type="evidence" value="ECO:0007669"/>
    <property type="project" value="InterPro"/>
</dbReference>
<evidence type="ECO:0000256" key="2">
    <source>
        <dbReference type="ARBA" id="ARBA00023235"/>
    </source>
</evidence>
<dbReference type="SUPFAM" id="SSF54506">
    <property type="entry name" value="Diaminopimelate epimerase-like"/>
    <property type="match status" value="2"/>
</dbReference>
<accession>A0A7T7MB43</accession>
<dbReference type="PANTHER" id="PTHR31689">
    <property type="entry name" value="DIAMINOPIMELATE EPIMERASE, CHLOROPLASTIC"/>
    <property type="match status" value="1"/>
</dbReference>
<protein>
    <submittedName>
        <fullName evidence="3">Diaminopimelate epimerase</fullName>
    </submittedName>
</protein>
<dbReference type="AlphaFoldDB" id="A0A7T7MB43"/>
<dbReference type="InterPro" id="IPR001653">
    <property type="entry name" value="DAP_epimerase_DapF"/>
</dbReference>
<evidence type="ECO:0000256" key="1">
    <source>
        <dbReference type="ARBA" id="ARBA00010219"/>
    </source>
</evidence>
<dbReference type="GO" id="GO:0005829">
    <property type="term" value="C:cytosol"/>
    <property type="evidence" value="ECO:0007669"/>
    <property type="project" value="TreeGrafter"/>
</dbReference>
<keyword evidence="2" id="KW-0413">Isomerase</keyword>
<dbReference type="Gene3D" id="3.10.310.10">
    <property type="entry name" value="Diaminopimelate Epimerase, Chain A, domain 1"/>
    <property type="match status" value="2"/>
</dbReference>
<gene>
    <name evidence="3" type="ORF">JG540_03970</name>
</gene>
<proteinExistence type="inferred from homology"/>
<dbReference type="GO" id="GO:0008837">
    <property type="term" value="F:diaminopimelate epimerase activity"/>
    <property type="evidence" value="ECO:0007669"/>
    <property type="project" value="InterPro"/>
</dbReference>
<comment type="similarity">
    <text evidence="1">Belongs to the diaminopimelate epimerase family.</text>
</comment>
<organism evidence="3 4">
    <name type="scientific">Actinomyces weissii</name>
    <dbReference type="NCBI Taxonomy" id="675090"/>
    <lineage>
        <taxon>Bacteria</taxon>
        <taxon>Bacillati</taxon>
        <taxon>Actinomycetota</taxon>
        <taxon>Actinomycetes</taxon>
        <taxon>Actinomycetales</taxon>
        <taxon>Actinomycetaceae</taxon>
        <taxon>Actinomyces</taxon>
    </lineage>
</organism>
<sequence>MIDQQLGGSAWADLSGLELLKGHSTGKDLLLLIDPDCQVELGAAQVTALCDRRVGVGADGFVRVVRTSALPGAEGFAQAVPEAEWFMDHYLPDGSVAPVCGSALRLFAQVLDAQGLQPLADGEAVTVGTRWGARTVTRSGELWTVDMGPAHLLLPPQAAADPRAEGWDTLVELPGLAGYRAALSLSLSAPHTVVALAEESELEAVDLSGLQGTQDLDVVPRPEDGTSLSLVVPLGVEDTGGQEVGRARLRALKQGGGEDPSGGDGACAVAVALHEWEGAGAPQDYLLEVPGGSLGVHVGEDPWAPGATLLLTGPATITGRVVLA</sequence>
<dbReference type="Proteomes" id="UP000595895">
    <property type="component" value="Chromosome"/>
</dbReference>
<dbReference type="KEGG" id="awe:JG540_03970"/>